<organism evidence="3 4">
    <name type="scientific">Paraphaeosphaeria minitans</name>
    <dbReference type="NCBI Taxonomy" id="565426"/>
    <lineage>
        <taxon>Eukaryota</taxon>
        <taxon>Fungi</taxon>
        <taxon>Dikarya</taxon>
        <taxon>Ascomycota</taxon>
        <taxon>Pezizomycotina</taxon>
        <taxon>Dothideomycetes</taxon>
        <taxon>Pleosporomycetidae</taxon>
        <taxon>Pleosporales</taxon>
        <taxon>Massarineae</taxon>
        <taxon>Didymosphaeriaceae</taxon>
        <taxon>Paraphaeosphaeria</taxon>
    </lineage>
</organism>
<feature type="compositionally biased region" description="Low complexity" evidence="2">
    <location>
        <begin position="61"/>
        <end position="75"/>
    </location>
</feature>
<name>A0A9P6GAL7_9PLEO</name>
<feature type="coiled-coil region" evidence="1">
    <location>
        <begin position="927"/>
        <end position="982"/>
    </location>
</feature>
<feature type="compositionally biased region" description="Low complexity" evidence="2">
    <location>
        <begin position="110"/>
        <end position="123"/>
    </location>
</feature>
<feature type="region of interest" description="Disordered" evidence="2">
    <location>
        <begin position="234"/>
        <end position="254"/>
    </location>
</feature>
<comment type="caution">
    <text evidence="3">The sequence shown here is derived from an EMBL/GenBank/DDBJ whole genome shotgun (WGS) entry which is preliminary data.</text>
</comment>
<gene>
    <name evidence="3" type="ORF">PMIN01_10141</name>
</gene>
<keyword evidence="1" id="KW-0175">Coiled coil</keyword>
<feature type="region of interest" description="Disordered" evidence="2">
    <location>
        <begin position="317"/>
        <end position="349"/>
    </location>
</feature>
<evidence type="ECO:0000256" key="2">
    <source>
        <dbReference type="SAM" id="MobiDB-lite"/>
    </source>
</evidence>
<sequence>MSVTNNANGGPNRPVPASPSISGGPGDNSRYPPSAGDKRPAGSPILNAEKRARTNETAEQSRSNAASSATSRKNSITATVGSISVRRPSAMSSVGASRDPRRQGTGHAGSASPMPSASPLSMANGDAGRQGSGNTTPVSGAPPAPSMVPQKRVPAVGGGRGVASIRQTIMKKKIAPGVGSENVALVSIRAKHIDLQNKLKIAAEHIEAVQTEQRKATVQREQVEQDLRAQLSHLEQKQGKATPQQEQAESDPRLNAKLNQLQKDLDTEKRQRLKIEQRLEELEEKHRATQNAPADPNLLKQVNELISKMKLLEAQPKPNARAMQAGQQESTKIQSQMDNRVKKSAQSDIQGYGGRITELEKKSAAVFENEGYLRERIDRIDQEIKPIKSRLDELDTGNTSITSRLDAFDPDKSKDGLHKVIEKQSSMTQALKTDLDQLKDEVKIMNGSNNDHFKTLENNMKAATKDVRGEPVASIKALSEDLKALQDANLVQKVSDLESGLNVQRESSTKQFQKVEGDLSKKSTISQYQSLKKQLETVSEPIKSYLDKRVEQQMPLHINPIKTALEGDIVKFTDIIKRDIREDMAKIRQEVEQNKSTLNEMDSPTSALMKQLRKDIASNVTAVEGLRSEISDLDTSSTISGIEVNFGRVTSEHSRDITRLRQDLDRLRTLPGPSVNQDFATMKRLDRIEDQLLKVDATAKTAVKDAEHAVKFTATEICAGIDTLSSQVEALEETVKVLEGEVKSLHEQSSSHADRTGSALASLSSLSRDDESTTIARIDTHAENSAVEHRLEQLDLMLKSLTSRYDNITTDYLHQSMLQWFHQYYPNAPNVFGELGQLQAQLRKIDGTIALLTTNPDTVPKLASLALDYDGIQQLLHERNTLGNPATSEELNSLRNEMDTEGQIRITELRAIQAAVAADRKELAGGLTSTQTALTAYRSQVDRLEEAYGNVYCKVDNVTAKVDDWETKLDEADKTRELLANSVLTLNDQSASLAKRMLTVESTTGEQGQILVTHQESIDDAKSTLQQHGRVQETHQELIDAISSKVAVLLITCYDLQTFTLMINANLKGGSFSKQHFNFQYPLEKPPKP</sequence>
<evidence type="ECO:0000313" key="3">
    <source>
        <dbReference type="EMBL" id="KAF9732212.1"/>
    </source>
</evidence>
<proteinExistence type="predicted"/>
<feature type="coiled-coil region" evidence="1">
    <location>
        <begin position="258"/>
        <end position="292"/>
    </location>
</feature>
<dbReference type="PANTHER" id="PTHR43941:SF1">
    <property type="entry name" value="STRUCTURAL MAINTENANCE OF CHROMOSOMES PROTEIN 2"/>
    <property type="match status" value="1"/>
</dbReference>
<keyword evidence="4" id="KW-1185">Reference proteome</keyword>
<dbReference type="PANTHER" id="PTHR43941">
    <property type="entry name" value="STRUCTURAL MAINTENANCE OF CHROMOSOMES PROTEIN 2"/>
    <property type="match status" value="1"/>
</dbReference>
<dbReference type="OrthoDB" id="3438382at2759"/>
<evidence type="ECO:0000256" key="1">
    <source>
        <dbReference type="SAM" id="Coils"/>
    </source>
</evidence>
<dbReference type="SUPFAM" id="SSF57997">
    <property type="entry name" value="Tropomyosin"/>
    <property type="match status" value="1"/>
</dbReference>
<evidence type="ECO:0000313" key="4">
    <source>
        <dbReference type="Proteomes" id="UP000756921"/>
    </source>
</evidence>
<dbReference type="AlphaFoldDB" id="A0A9P6GAL7"/>
<protein>
    <submittedName>
        <fullName evidence="3">Uncharacterized protein</fullName>
    </submittedName>
</protein>
<feature type="compositionally biased region" description="Polar residues" evidence="2">
    <location>
        <begin position="325"/>
        <end position="349"/>
    </location>
</feature>
<feature type="region of interest" description="Disordered" evidence="2">
    <location>
        <begin position="746"/>
        <end position="765"/>
    </location>
</feature>
<dbReference type="Proteomes" id="UP000756921">
    <property type="component" value="Unassembled WGS sequence"/>
</dbReference>
<dbReference type="EMBL" id="WJXW01000011">
    <property type="protein sequence ID" value="KAF9732212.1"/>
    <property type="molecule type" value="Genomic_DNA"/>
</dbReference>
<accession>A0A9P6GAL7</accession>
<feature type="region of interest" description="Disordered" evidence="2">
    <location>
        <begin position="1"/>
        <end position="159"/>
    </location>
</feature>
<reference evidence="3" key="1">
    <citation type="journal article" date="2020" name="Mol. Plant Microbe Interact.">
        <title>Genome Sequence of the Biocontrol Agent Coniothyrium minitans strain Conio (IMI 134523).</title>
        <authorList>
            <person name="Patel D."/>
            <person name="Shittu T.A."/>
            <person name="Baroncelli R."/>
            <person name="Muthumeenakshi S."/>
            <person name="Osborne T.H."/>
            <person name="Janganan T.K."/>
            <person name="Sreenivasaprasad S."/>
        </authorList>
    </citation>
    <scope>NUCLEOTIDE SEQUENCE</scope>
    <source>
        <strain evidence="3">Conio</strain>
    </source>
</reference>